<evidence type="ECO:0000313" key="6">
    <source>
        <dbReference type="Proteomes" id="UP000367750"/>
    </source>
</evidence>
<dbReference type="OrthoDB" id="663332at2"/>
<dbReference type="PROSITE" id="PS51272">
    <property type="entry name" value="SLH"/>
    <property type="match status" value="3"/>
</dbReference>
<dbReference type="InterPro" id="IPR036116">
    <property type="entry name" value="FN3_sf"/>
</dbReference>
<dbReference type="InterPro" id="IPR042229">
    <property type="entry name" value="Listeria/Bacterioides_rpt_sf"/>
</dbReference>
<comment type="caution">
    <text evidence="5">The sequence shown here is derived from an EMBL/GenBank/DDBJ whole genome shotgun (WGS) entry which is preliminary data.</text>
</comment>
<dbReference type="Pfam" id="PF00395">
    <property type="entry name" value="SLH"/>
    <property type="match status" value="3"/>
</dbReference>
<dbReference type="Gene3D" id="2.60.40.10">
    <property type="entry name" value="Immunoglobulins"/>
    <property type="match status" value="1"/>
</dbReference>
<dbReference type="SUPFAM" id="SSF49265">
    <property type="entry name" value="Fibronectin type III"/>
    <property type="match status" value="1"/>
</dbReference>
<dbReference type="PROSITE" id="PS50853">
    <property type="entry name" value="FN3"/>
    <property type="match status" value="1"/>
</dbReference>
<dbReference type="InterPro" id="IPR001119">
    <property type="entry name" value="SLH_dom"/>
</dbReference>
<feature type="compositionally biased region" description="Low complexity" evidence="1">
    <location>
        <begin position="849"/>
        <end position="869"/>
    </location>
</feature>
<sequence>MRGNRKKFGMFLSILLIGALLSGCVSTTRAVQFNMEAQLQDGEQLYIRFADGTTATSAGQADQDEIVISNPERKQIVGGFITDGTMSWVGNYSYGYSNNSANVSSISEGKPDFAASYVQQDAAVPYSDASSFNGYSVTFTVYGEQEGKMLPVTGRTEVFVEAEGAVFLDMDPKSGNGEKDTADGGMSSYTTNGQVTFVIRPPVETSIKDLKLRVWSGPKLLYTDDAADLMGLELSTGSLEEAFQPDVTEYTAEVPYSTTRVSVTAAVYSPDASLTIGEAAAASGAPSGEIPLKVGENLIPVAVALPDGTTKNYTVNVHRQSLMKGLGTEQQPYLITDAEQLSRMNRYLNQPDVYFRLAADIDLEGYNGQSFWKPIGTGEAPFQGHLDGGGFTISNLTVAPYEVTGLFGYLGEHAEIRDVKLTGVQVNSINGLGGALAGVNAGTITDSMADGSVTSNTRAGGLVGYNSAEAVIQRSSSSIDIWGNDGAGGLVADNNGRIEQSWSTGKVKSNNAAGGLVGENTGAIMNSYTFTDVMGIDVGSIAGYNNGAIKTSYAGGTVTASGTGSRAAGIAVSSGYGNDTVESSFYDAEVAVNALASSYGRTTEEMKSAALYTEAGWDLAEVWTMDSAVNEGYPALRPAVSHVLYKAGGADSGAVPTDSNDYTSGSNAEVADNTGNLTKEGYRFNGWNTGEGGNGMHLAPGAEVKVGVSGLVLYAEWVLEGTPELVTATAGESSVALEWSKVPYATDYEVYRSTESGHYELPVHTADATVDRWTDTGLTNGTTYYYVVKAISPGGDSEISNEKSATPVKSEHPGNPGGEPANPGNNTGNPGGNTGNPGGNTGNPGGNEAGSPSVSTPAPSAGTPTAAPVTAAPSTAAIELQVNGKTVQGVTVSGTEAGGRKTMKVAISTAGAQSLLAAAETGDVITIPVAGGADAVIQQLSGSFLKGLAEKKLTLKLQTPEASFSLPAQKLDLASLLKKLGAASVEELTLEIEVASPASEGLSLADKAAARYGFSLVGSPVEFTVRGTSGGQSATVASFNAYLERTLEIPNGIHPSRIATAVVVEPDGSVRQVPTKLVEIGGKYQAVIQSRTNSLYALIENKAAFTDMEGHWAKTAVIDMASRLVVGGEGDGSFRPNREVTRAEFAAMVVRGLGIKPEDISGSPAYPDVTPNHWYYETVVSASRAGLIHGMEDGKFHPNDKITREQAMVILAQAMDLTGLSADSHAVAGLQAYTDASSVSAWAKEAAAKNIGAGVISGRSASKLAPQAAMTRAEAAAIIRKLLVQSGLI</sequence>
<feature type="domain" description="SLH" evidence="4">
    <location>
        <begin position="1164"/>
        <end position="1225"/>
    </location>
</feature>
<keyword evidence="6" id="KW-1185">Reference proteome</keyword>
<dbReference type="SMART" id="SM00060">
    <property type="entry name" value="FN3"/>
    <property type="match status" value="1"/>
</dbReference>
<dbReference type="PANTHER" id="PTHR43308">
    <property type="entry name" value="OUTER MEMBRANE PROTEIN ALPHA-RELATED"/>
    <property type="match status" value="1"/>
</dbReference>
<evidence type="ECO:0000259" key="4">
    <source>
        <dbReference type="PROSITE" id="PS51272"/>
    </source>
</evidence>
<evidence type="ECO:0000313" key="5">
    <source>
        <dbReference type="EMBL" id="KAA9005025.1"/>
    </source>
</evidence>
<dbReference type="InterPro" id="IPR013783">
    <property type="entry name" value="Ig-like_fold"/>
</dbReference>
<dbReference type="Proteomes" id="UP000367750">
    <property type="component" value="Unassembled WGS sequence"/>
</dbReference>
<evidence type="ECO:0000256" key="1">
    <source>
        <dbReference type="SAM" id="MobiDB-lite"/>
    </source>
</evidence>
<dbReference type="Pfam" id="PF12733">
    <property type="entry name" value="Cadherin-like"/>
    <property type="match status" value="1"/>
</dbReference>
<dbReference type="Gene3D" id="2.60.40.4270">
    <property type="entry name" value="Listeria-Bacteroides repeat domain"/>
    <property type="match status" value="1"/>
</dbReference>
<organism evidence="5 6">
    <name type="scientific">Paenibacillus spiritus</name>
    <dbReference type="NCBI Taxonomy" id="2496557"/>
    <lineage>
        <taxon>Bacteria</taxon>
        <taxon>Bacillati</taxon>
        <taxon>Bacillota</taxon>
        <taxon>Bacilli</taxon>
        <taxon>Bacillales</taxon>
        <taxon>Paenibacillaceae</taxon>
        <taxon>Paenibacillus</taxon>
    </lineage>
</organism>
<dbReference type="InterPro" id="IPR025883">
    <property type="entry name" value="Cadherin-like_domain"/>
</dbReference>
<accession>A0A5J5GAA1</accession>
<evidence type="ECO:0000256" key="2">
    <source>
        <dbReference type="SAM" id="SignalP"/>
    </source>
</evidence>
<gene>
    <name evidence="5" type="ORF">F4V43_09025</name>
</gene>
<feature type="signal peptide" evidence="2">
    <location>
        <begin position="1"/>
        <end position="30"/>
    </location>
</feature>
<keyword evidence="2" id="KW-0732">Signal</keyword>
<feature type="domain" description="Fibronectin type-III" evidence="3">
    <location>
        <begin position="719"/>
        <end position="811"/>
    </location>
</feature>
<feature type="region of interest" description="Disordered" evidence="1">
    <location>
        <begin position="795"/>
        <end position="869"/>
    </location>
</feature>
<dbReference type="CDD" id="cd00063">
    <property type="entry name" value="FN3"/>
    <property type="match status" value="1"/>
</dbReference>
<name>A0A5J5GAA1_9BACL</name>
<dbReference type="PANTHER" id="PTHR43308:SF5">
    <property type="entry name" value="S-LAYER PROTEIN _ PEPTIDOGLYCAN ENDO-BETA-N-ACETYLGLUCOSAMINIDASE"/>
    <property type="match status" value="1"/>
</dbReference>
<dbReference type="EMBL" id="VYKK01000011">
    <property type="protein sequence ID" value="KAA9005025.1"/>
    <property type="molecule type" value="Genomic_DNA"/>
</dbReference>
<evidence type="ECO:0008006" key="7">
    <source>
        <dbReference type="Google" id="ProtNLM"/>
    </source>
</evidence>
<evidence type="ECO:0000259" key="3">
    <source>
        <dbReference type="PROSITE" id="PS50853"/>
    </source>
</evidence>
<dbReference type="Gene3D" id="2.160.20.110">
    <property type="match status" value="1"/>
</dbReference>
<dbReference type="PROSITE" id="PS51257">
    <property type="entry name" value="PROKAR_LIPOPROTEIN"/>
    <property type="match status" value="1"/>
</dbReference>
<dbReference type="InterPro" id="IPR051465">
    <property type="entry name" value="Cell_Envelope_Struct_Comp"/>
</dbReference>
<feature type="compositionally biased region" description="Gly residues" evidence="1">
    <location>
        <begin position="829"/>
        <end position="848"/>
    </location>
</feature>
<reference evidence="5 6" key="1">
    <citation type="submission" date="2019-09" db="EMBL/GenBank/DDBJ databases">
        <title>Bacillus ochoae sp. nov., Paenibacillus whitsoniae sp. nov., Paenibacillus spiritus sp. nov. Isolated from the Mars Exploration Rover during spacecraft assembly.</title>
        <authorList>
            <person name="Seuylemezian A."/>
            <person name="Vaishampayan P."/>
        </authorList>
    </citation>
    <scope>NUCLEOTIDE SEQUENCE [LARGE SCALE GENOMIC DNA]</scope>
    <source>
        <strain evidence="5 6">MER_111</strain>
    </source>
</reference>
<feature type="domain" description="SLH" evidence="4">
    <location>
        <begin position="1100"/>
        <end position="1163"/>
    </location>
</feature>
<feature type="domain" description="SLH" evidence="4">
    <location>
        <begin position="1230"/>
        <end position="1289"/>
    </location>
</feature>
<proteinExistence type="predicted"/>
<feature type="compositionally biased region" description="Low complexity" evidence="1">
    <location>
        <begin position="818"/>
        <end position="828"/>
    </location>
</feature>
<feature type="chain" id="PRO_5023938235" description="S-layer homology domain-containing protein" evidence="2">
    <location>
        <begin position="31"/>
        <end position="1289"/>
    </location>
</feature>
<protein>
    <recommendedName>
        <fullName evidence="7">S-layer homology domain-containing protein</fullName>
    </recommendedName>
</protein>
<dbReference type="InterPro" id="IPR003961">
    <property type="entry name" value="FN3_dom"/>
</dbReference>